<dbReference type="Pfam" id="PF09491">
    <property type="entry name" value="RE_AlwI"/>
    <property type="match status" value="1"/>
</dbReference>
<keyword evidence="3" id="KW-1185">Reference proteome</keyword>
<protein>
    <submittedName>
        <fullName evidence="2">AlwI family type II restriction endonuclease</fullName>
    </submittedName>
</protein>
<dbReference type="Gene3D" id="3.40.91.50">
    <property type="match status" value="1"/>
</dbReference>
<evidence type="ECO:0000313" key="3">
    <source>
        <dbReference type="Proteomes" id="UP000282930"/>
    </source>
</evidence>
<dbReference type="KEGG" id="ccha:ELD05_13760"/>
<keyword evidence="2" id="KW-0540">Nuclease</keyword>
<organism evidence="2 3">
    <name type="scientific">Caldicellulosiruptor changbaiensis</name>
    <dbReference type="NCBI Taxonomy" id="1222016"/>
    <lineage>
        <taxon>Bacteria</taxon>
        <taxon>Bacillati</taxon>
        <taxon>Bacillota</taxon>
        <taxon>Bacillota incertae sedis</taxon>
        <taxon>Caldicellulosiruptorales</taxon>
        <taxon>Caldicellulosiruptoraceae</taxon>
        <taxon>Caldicellulosiruptor</taxon>
    </lineage>
</organism>
<dbReference type="GO" id="GO:0004519">
    <property type="term" value="F:endonuclease activity"/>
    <property type="evidence" value="ECO:0007669"/>
    <property type="project" value="UniProtKB-KW"/>
</dbReference>
<evidence type="ECO:0000313" key="2">
    <source>
        <dbReference type="EMBL" id="AZT91566.1"/>
    </source>
</evidence>
<dbReference type="RefSeq" id="WP_127352869.1">
    <property type="nucleotide sequence ID" value="NZ_CP034791.1"/>
</dbReference>
<dbReference type="InterPro" id="IPR018573">
    <property type="entry name" value="Restrct_endonuc_II_AlwI"/>
</dbReference>
<accession>A0A3T0D995</accession>
<sequence length="594" mass="70470">MRKPWSISTTVRNPERLRGFLQVLSEFEGMNFDENVQIQYQIRLIQYKLYRPMNLPEDIKREFDNPAIKKIDYKKAKKIFDLQNYEDPSMRGRQSVNPLNKLGFAIAKKSLGKIRITELGRKFLDENNDISEILFKSLLKLQYPNPFSNDFKSRDGFDIIPFIVTLKFFYLLEKQVQIDEISKREFCLFIPTLINYKEIENQINQLLDYRRSKNKRDFEAQFISKFFGSAKNIETKINNLFDYGDNILRFFLLTKYFTAKKSEFGQVANVKLSQDRKKEIEELLNMFEGKAISFSNLDDYVEYMSDIKKPELPWEKNKNKLIEMAESIRKDISQQIESSKIAINEYSKMVLGKNLFELSEEELKNHINELRKIKSKINEAKKAHILKYNFAKLDEHIKILRNKEYWKELEPADLEQIIFELLLIIDSAEKIESNAIKDDEGNFINFAPAKKPDIEFFFKEFAGICEVTLNKTQYQWIQEGYPVLDHVEKFINQHPNYTHFVNIFVAPKIHDNTYYNFFIALKHGFKSKKIKILPLNFEQFTIFTKVLQSYFDKFNGLNSNLILTLCNNIFHEMENLDDHSMICSLIDNKLYSLF</sequence>
<keyword evidence="2" id="KW-0378">Hydrolase</keyword>
<evidence type="ECO:0000256" key="1">
    <source>
        <dbReference type="SAM" id="Coils"/>
    </source>
</evidence>
<keyword evidence="2" id="KW-0255">Endonuclease</keyword>
<proteinExistence type="predicted"/>
<reference evidence="2 3" key="1">
    <citation type="submission" date="2018-12" db="EMBL/GenBank/DDBJ databases">
        <title>Genome sequence from the cellulolytic species, Caldicellulosiruptor changbaiensis.</title>
        <authorList>
            <person name="Blumer-Schuette S.E."/>
            <person name="Mendoza C."/>
        </authorList>
    </citation>
    <scope>NUCLEOTIDE SEQUENCE [LARGE SCALE GENOMIC DNA]</scope>
    <source>
        <strain evidence="2 3">CBS-Z</strain>
    </source>
</reference>
<keyword evidence="1" id="KW-0175">Coiled coil</keyword>
<dbReference type="CDD" id="cd22316">
    <property type="entry name" value="BspD6I-like"/>
    <property type="match status" value="1"/>
</dbReference>
<gene>
    <name evidence="2" type="ORF">ELD05_13760</name>
</gene>
<name>A0A3T0D995_9FIRM</name>
<dbReference type="REBASE" id="293272">
    <property type="entry name" value="CchCBSZORF13760P"/>
</dbReference>
<dbReference type="EMBL" id="CP034791">
    <property type="protein sequence ID" value="AZT91566.1"/>
    <property type="molecule type" value="Genomic_DNA"/>
</dbReference>
<feature type="coiled-coil region" evidence="1">
    <location>
        <begin position="356"/>
        <end position="383"/>
    </location>
</feature>
<dbReference type="AlphaFoldDB" id="A0A3T0D995"/>
<dbReference type="Proteomes" id="UP000282930">
    <property type="component" value="Chromosome"/>
</dbReference>